<sequence>MLCRGFQGRQMNFHQLEFQHTIRKISLPAANPGHVQLEQSSFLVGLHHRPIIYVQHTYPIPLYIHHFHPKPASPSLQPQSRCQKHPSTNIPKISPPTPFPKTPTSQNTPMTPQ</sequence>
<evidence type="ECO:0000313" key="2">
    <source>
        <dbReference type="Proteomes" id="UP000249661"/>
    </source>
</evidence>
<accession>A0ACD1GRB5</accession>
<evidence type="ECO:0000313" key="1">
    <source>
        <dbReference type="EMBL" id="RAH63871.1"/>
    </source>
</evidence>
<dbReference type="Proteomes" id="UP000249661">
    <property type="component" value="Unassembled WGS sequence"/>
</dbReference>
<dbReference type="EMBL" id="KZ825028">
    <property type="protein sequence ID" value="RAH63871.1"/>
    <property type="molecule type" value="Genomic_DNA"/>
</dbReference>
<organism evidence="1 2">
    <name type="scientific">Aspergillus aculeatinus CBS 121060</name>
    <dbReference type="NCBI Taxonomy" id="1448322"/>
    <lineage>
        <taxon>Eukaryota</taxon>
        <taxon>Fungi</taxon>
        <taxon>Dikarya</taxon>
        <taxon>Ascomycota</taxon>
        <taxon>Pezizomycotina</taxon>
        <taxon>Eurotiomycetes</taxon>
        <taxon>Eurotiomycetidae</taxon>
        <taxon>Eurotiales</taxon>
        <taxon>Aspergillaceae</taxon>
        <taxon>Aspergillus</taxon>
        <taxon>Aspergillus subgen. Circumdati</taxon>
    </lineage>
</organism>
<reference evidence="1" key="1">
    <citation type="submission" date="2018-02" db="EMBL/GenBank/DDBJ databases">
        <title>The genomes of Aspergillus section Nigri reveals drivers in fungal speciation.</title>
        <authorList>
            <consortium name="DOE Joint Genome Institute"/>
            <person name="Vesth T.C."/>
            <person name="Nybo J."/>
            <person name="Theobald S."/>
            <person name="Brandl J."/>
            <person name="Frisvad J.C."/>
            <person name="Nielsen K.F."/>
            <person name="Lyhne E.K."/>
            <person name="Kogle M.E."/>
            <person name="Kuo A."/>
            <person name="Riley R."/>
            <person name="Clum A."/>
            <person name="Nolan M."/>
            <person name="Lipzen A."/>
            <person name="Salamov A."/>
            <person name="Henrissat B."/>
            <person name="Wiebenga A."/>
            <person name="De vries R.P."/>
            <person name="Grigoriev I.V."/>
            <person name="Mortensen U.H."/>
            <person name="Andersen M.R."/>
            <person name="Baker S.E."/>
        </authorList>
    </citation>
    <scope>NUCLEOTIDE SEQUENCE</scope>
    <source>
        <strain evidence="1">CBS 121060</strain>
    </source>
</reference>
<keyword evidence="2" id="KW-1185">Reference proteome</keyword>
<protein>
    <submittedName>
        <fullName evidence="1">Uncharacterized protein</fullName>
    </submittedName>
</protein>
<proteinExistence type="predicted"/>
<name>A0ACD1GRB5_9EURO</name>
<gene>
    <name evidence="1" type="ORF">BO66DRAFT_258347</name>
</gene>